<evidence type="ECO:0000313" key="5">
    <source>
        <dbReference type="EMBL" id="EFP94632.1"/>
    </source>
</evidence>
<feature type="domain" description="PAS" evidence="3">
    <location>
        <begin position="137"/>
        <end position="184"/>
    </location>
</feature>
<dbReference type="OrthoDB" id="9765776at2"/>
<accession>E3BQP6</accession>
<dbReference type="InterPro" id="IPR000700">
    <property type="entry name" value="PAS-assoc_C"/>
</dbReference>
<dbReference type="CDD" id="cd00130">
    <property type="entry name" value="PAS"/>
    <property type="match status" value="2"/>
</dbReference>
<evidence type="ECO:0000259" key="3">
    <source>
        <dbReference type="PROSITE" id="PS50112"/>
    </source>
</evidence>
<sequence>MWFFKSKSETSRDLNPTTNDFIIDSLRQSLTIIEFDPQGGILSASDHFLKAMGYELSEIQGSHHRIFCDSDYVESHEYKQFWPSLAQGRMMSGTFERYNKVGDLVVIEATYFPIIDGTGKVERVMKIANDVTKQVTRARSQQDIIDALNQNFAVIEFENDGTIIGANENFLKGLGYTAEQIVGQHHKIFCFDDFYRENPHFWEKLGNGHAFSGRFLRKTQRGDNLWIQASYSPIRNAKGEVYKIVKFASDITQDVEREHAISDAANIAHSTAIQTSQVARKGNQVLEETVGISQKMVLNLTESIAKVEKLASLSEDVSEIVKTIGGIADQTNLLALNAAIEAARAGEQGRGFAVVADEVRQLASRTSESTNEIGKVVDRNISITTEVTSAIAEVNQVAEDVNIRIEGVSSTMNEIYEGAENVGSAVGQLTASRN</sequence>
<dbReference type="eggNOG" id="COG0840">
    <property type="taxonomic scope" value="Bacteria"/>
</dbReference>
<dbReference type="InterPro" id="IPR013655">
    <property type="entry name" value="PAS_fold_3"/>
</dbReference>
<dbReference type="InterPro" id="IPR000014">
    <property type="entry name" value="PAS"/>
</dbReference>
<dbReference type="AlphaFoldDB" id="E3BQP6"/>
<name>E3BQP6_9VIBR</name>
<evidence type="ECO:0000256" key="1">
    <source>
        <dbReference type="PROSITE-ProRule" id="PRU00284"/>
    </source>
</evidence>
<dbReference type="STRING" id="796620.VIBC2010_16444"/>
<dbReference type="InterPro" id="IPR004089">
    <property type="entry name" value="MCPsignal_dom"/>
</dbReference>
<dbReference type="PANTHER" id="PTHR24422">
    <property type="entry name" value="CHEMOTAXIS PROTEIN METHYLTRANSFERASE"/>
    <property type="match status" value="1"/>
</dbReference>
<dbReference type="Gene3D" id="3.30.450.20">
    <property type="entry name" value="PAS domain"/>
    <property type="match status" value="2"/>
</dbReference>
<dbReference type="PROSITE" id="PS50112">
    <property type="entry name" value="PAS"/>
    <property type="match status" value="1"/>
</dbReference>
<dbReference type="GO" id="GO:0007165">
    <property type="term" value="P:signal transduction"/>
    <property type="evidence" value="ECO:0007669"/>
    <property type="project" value="UniProtKB-KW"/>
</dbReference>
<dbReference type="NCBIfam" id="TIGR00229">
    <property type="entry name" value="sensory_box"/>
    <property type="match status" value="2"/>
</dbReference>
<dbReference type="PROSITE" id="PS50111">
    <property type="entry name" value="CHEMOTAXIS_TRANSDUC_2"/>
    <property type="match status" value="1"/>
</dbReference>
<keyword evidence="6" id="KW-1185">Reference proteome</keyword>
<organism evidence="5 6">
    <name type="scientific">Vibrio caribbeanicus ATCC BAA-2122</name>
    <dbReference type="NCBI Taxonomy" id="796620"/>
    <lineage>
        <taxon>Bacteria</taxon>
        <taxon>Pseudomonadati</taxon>
        <taxon>Pseudomonadota</taxon>
        <taxon>Gammaproteobacteria</taxon>
        <taxon>Vibrionales</taxon>
        <taxon>Vibrionaceae</taxon>
        <taxon>Vibrio</taxon>
    </lineage>
</organism>
<dbReference type="GO" id="GO:0006935">
    <property type="term" value="P:chemotaxis"/>
    <property type="evidence" value="ECO:0007669"/>
    <property type="project" value="UniProtKB-ARBA"/>
</dbReference>
<dbReference type="InterPro" id="IPR050903">
    <property type="entry name" value="Bact_Chemotaxis_MeTrfase"/>
</dbReference>
<proteinExistence type="predicted"/>
<feature type="domain" description="PAC" evidence="4">
    <location>
        <begin position="209"/>
        <end position="263"/>
    </location>
</feature>
<dbReference type="Pfam" id="PF00015">
    <property type="entry name" value="MCPsignal"/>
    <property type="match status" value="1"/>
</dbReference>
<dbReference type="SUPFAM" id="SSF55785">
    <property type="entry name" value="PYP-like sensor domain (PAS domain)"/>
    <property type="match status" value="2"/>
</dbReference>
<dbReference type="PANTHER" id="PTHR24422:SF10">
    <property type="entry name" value="CHEMOTAXIS PROTEIN METHYLTRANSFERASE 2"/>
    <property type="match status" value="1"/>
</dbReference>
<keyword evidence="1" id="KW-0807">Transducer</keyword>
<reference evidence="5 6" key="1">
    <citation type="journal article" date="2012" name="Int. J. Syst. Evol. Microbiol.">
        <title>Vibrio caribbeanicus sp. nov., isolated from the marine sponge Scleritoderma cyanea.</title>
        <authorList>
            <person name="Hoffmann M."/>
            <person name="Monday S.R."/>
            <person name="Allard M.W."/>
            <person name="Strain E.A."/>
            <person name="Whittaker P."/>
            <person name="Naum M."/>
            <person name="McCarthy P.J."/>
            <person name="Lopez J.V."/>
            <person name="Fischer M."/>
            <person name="Brown E.W."/>
        </authorList>
    </citation>
    <scope>NUCLEOTIDE SEQUENCE [LARGE SCALE GENOMIC DNA]</scope>
    <source>
        <strain evidence="5 6">ATCC BAA-2122</strain>
    </source>
</reference>
<evidence type="ECO:0000259" key="2">
    <source>
        <dbReference type="PROSITE" id="PS50111"/>
    </source>
</evidence>
<dbReference type="GO" id="GO:0016020">
    <property type="term" value="C:membrane"/>
    <property type="evidence" value="ECO:0007669"/>
    <property type="project" value="InterPro"/>
</dbReference>
<dbReference type="SUPFAM" id="SSF58104">
    <property type="entry name" value="Methyl-accepting chemotaxis protein (MCP) signaling domain"/>
    <property type="match status" value="1"/>
</dbReference>
<dbReference type="SMART" id="SM00091">
    <property type="entry name" value="PAS"/>
    <property type="match status" value="2"/>
</dbReference>
<dbReference type="Gene3D" id="1.10.287.950">
    <property type="entry name" value="Methyl-accepting chemotaxis protein"/>
    <property type="match status" value="1"/>
</dbReference>
<evidence type="ECO:0000313" key="6">
    <source>
        <dbReference type="Proteomes" id="UP000002943"/>
    </source>
</evidence>
<dbReference type="PROSITE" id="PS50113">
    <property type="entry name" value="PAC"/>
    <property type="match status" value="1"/>
</dbReference>
<dbReference type="InterPro" id="IPR035965">
    <property type="entry name" value="PAS-like_dom_sf"/>
</dbReference>
<dbReference type="Pfam" id="PF08447">
    <property type="entry name" value="PAS_3"/>
    <property type="match status" value="2"/>
</dbReference>
<evidence type="ECO:0000259" key="4">
    <source>
        <dbReference type="PROSITE" id="PS50113"/>
    </source>
</evidence>
<dbReference type="EMBL" id="AEIU01000125">
    <property type="protein sequence ID" value="EFP94632.1"/>
    <property type="molecule type" value="Genomic_DNA"/>
</dbReference>
<dbReference type="SMART" id="SM00283">
    <property type="entry name" value="MA"/>
    <property type="match status" value="1"/>
</dbReference>
<comment type="caution">
    <text evidence="5">The sequence shown here is derived from an EMBL/GenBank/DDBJ whole genome shotgun (WGS) entry which is preliminary data.</text>
</comment>
<dbReference type="InterPro" id="IPR001610">
    <property type="entry name" value="PAC"/>
</dbReference>
<gene>
    <name evidence="5" type="ORF">VIBC2010_16444</name>
</gene>
<dbReference type="Proteomes" id="UP000002943">
    <property type="component" value="Unassembled WGS sequence"/>
</dbReference>
<dbReference type="SMART" id="SM00086">
    <property type="entry name" value="PAC"/>
    <property type="match status" value="2"/>
</dbReference>
<protein>
    <submittedName>
        <fullName evidence="5">Methyl-accepting chemotaxis protein</fullName>
    </submittedName>
</protein>
<feature type="domain" description="Methyl-accepting transducer" evidence="2">
    <location>
        <begin position="235"/>
        <end position="434"/>
    </location>
</feature>